<sequence>MRRLLASLLLFFICNIASGAERVIVVANTEEHDFTLKRTDIRELFMSGSSPFNATLSPVTIAPGAKSRAIFNTLIIGLPESRIQAYWAQMKFSGRLTPPKEVRTVEDMLDYLSGTAGTIGYLPENTSLPAHLQVVYKTR</sequence>
<organism evidence="2 3">
    <name type="scientific">Salinimonas marina</name>
    <dbReference type="NCBI Taxonomy" id="2785918"/>
    <lineage>
        <taxon>Bacteria</taxon>
        <taxon>Pseudomonadati</taxon>
        <taxon>Pseudomonadota</taxon>
        <taxon>Gammaproteobacteria</taxon>
        <taxon>Alteromonadales</taxon>
        <taxon>Alteromonadaceae</taxon>
        <taxon>Alteromonas/Salinimonas group</taxon>
        <taxon>Salinimonas</taxon>
    </lineage>
</organism>
<dbReference type="EMBL" id="CP064795">
    <property type="protein sequence ID" value="QPG07202.1"/>
    <property type="molecule type" value="Genomic_DNA"/>
</dbReference>
<protein>
    <recommendedName>
        <fullName evidence="4">Phosphate ABC transporter substrate-binding protein</fullName>
    </recommendedName>
</protein>
<evidence type="ECO:0000313" key="3">
    <source>
        <dbReference type="Proteomes" id="UP000595095"/>
    </source>
</evidence>
<dbReference type="KEGG" id="smaa:IT774_11015"/>
<evidence type="ECO:0000313" key="2">
    <source>
        <dbReference type="EMBL" id="QPG07202.1"/>
    </source>
</evidence>
<evidence type="ECO:0008006" key="4">
    <source>
        <dbReference type="Google" id="ProtNLM"/>
    </source>
</evidence>
<feature type="chain" id="PRO_5032455001" description="Phosphate ABC transporter substrate-binding protein" evidence="1">
    <location>
        <begin position="20"/>
        <end position="139"/>
    </location>
</feature>
<accession>A0A7S9E0G9</accession>
<keyword evidence="3" id="KW-1185">Reference proteome</keyword>
<evidence type="ECO:0000256" key="1">
    <source>
        <dbReference type="SAM" id="SignalP"/>
    </source>
</evidence>
<dbReference type="Proteomes" id="UP000595095">
    <property type="component" value="Chromosome"/>
</dbReference>
<name>A0A7S9E0G9_9ALTE</name>
<gene>
    <name evidence="2" type="ORF">IT774_11015</name>
</gene>
<feature type="signal peptide" evidence="1">
    <location>
        <begin position="1"/>
        <end position="19"/>
    </location>
</feature>
<proteinExistence type="predicted"/>
<keyword evidence="1" id="KW-0732">Signal</keyword>
<reference evidence="2 3" key="1">
    <citation type="submission" date="2020-11" db="EMBL/GenBank/DDBJ databases">
        <title>Complete genome sequence for Salinimonas sp. strain G2-b.</title>
        <authorList>
            <person name="Park S.-J."/>
        </authorList>
    </citation>
    <scope>NUCLEOTIDE SEQUENCE [LARGE SCALE GENOMIC DNA]</scope>
    <source>
        <strain evidence="2 3">G2-b</strain>
    </source>
</reference>
<dbReference type="AlphaFoldDB" id="A0A7S9E0G9"/>